<protein>
    <submittedName>
        <fullName evidence="2">Uncharacterized protein</fullName>
    </submittedName>
</protein>
<keyword evidence="1" id="KW-0472">Membrane</keyword>
<dbReference type="Gene3D" id="3.40.50.20">
    <property type="match status" value="1"/>
</dbReference>
<comment type="caution">
    <text evidence="2">The sequence shown here is derived from an EMBL/GenBank/DDBJ whole genome shotgun (WGS) entry which is preliminary data.</text>
</comment>
<gene>
    <name evidence="2" type="ORF">BJX63DRAFT_117179</name>
</gene>
<name>A0ABR4HNS4_9EURO</name>
<reference evidence="2 3" key="1">
    <citation type="submission" date="2024-07" db="EMBL/GenBank/DDBJ databases">
        <title>Section-level genome sequencing and comparative genomics of Aspergillus sections Usti and Cavernicolus.</title>
        <authorList>
            <consortium name="Lawrence Berkeley National Laboratory"/>
            <person name="Nybo J.L."/>
            <person name="Vesth T.C."/>
            <person name="Theobald S."/>
            <person name="Frisvad J.C."/>
            <person name="Larsen T.O."/>
            <person name="Kjaerboelling I."/>
            <person name="Rothschild-Mancinelli K."/>
            <person name="Lyhne E.K."/>
            <person name="Kogle M.E."/>
            <person name="Barry K."/>
            <person name="Clum A."/>
            <person name="Na H."/>
            <person name="Ledsgaard L."/>
            <person name="Lin J."/>
            <person name="Lipzen A."/>
            <person name="Kuo A."/>
            <person name="Riley R."/>
            <person name="Mondo S."/>
            <person name="Labutti K."/>
            <person name="Haridas S."/>
            <person name="Pangalinan J."/>
            <person name="Salamov A.A."/>
            <person name="Simmons B.A."/>
            <person name="Magnuson J.K."/>
            <person name="Chen J."/>
            <person name="Drula E."/>
            <person name="Henrissat B."/>
            <person name="Wiebenga A."/>
            <person name="Lubbers R.J."/>
            <person name="Gomes A.C."/>
            <person name="Makela M.R."/>
            <person name="Stajich J."/>
            <person name="Grigoriev I.V."/>
            <person name="Mortensen U.H."/>
            <person name="De Vries R.P."/>
            <person name="Baker S.E."/>
            <person name="Andersen M.R."/>
        </authorList>
    </citation>
    <scope>NUCLEOTIDE SEQUENCE [LARGE SCALE GENOMIC DNA]</scope>
    <source>
        <strain evidence="2 3">CBS 588.65</strain>
    </source>
</reference>
<feature type="transmembrane region" description="Helical" evidence="1">
    <location>
        <begin position="33"/>
        <end position="59"/>
    </location>
</feature>
<evidence type="ECO:0000313" key="3">
    <source>
        <dbReference type="Proteomes" id="UP001610334"/>
    </source>
</evidence>
<organism evidence="2 3">
    <name type="scientific">Aspergillus granulosus</name>
    <dbReference type="NCBI Taxonomy" id="176169"/>
    <lineage>
        <taxon>Eukaryota</taxon>
        <taxon>Fungi</taxon>
        <taxon>Dikarya</taxon>
        <taxon>Ascomycota</taxon>
        <taxon>Pezizomycotina</taxon>
        <taxon>Eurotiomycetes</taxon>
        <taxon>Eurotiomycetidae</taxon>
        <taxon>Eurotiales</taxon>
        <taxon>Aspergillaceae</taxon>
        <taxon>Aspergillus</taxon>
        <taxon>Aspergillus subgen. Nidulantes</taxon>
    </lineage>
</organism>
<dbReference type="Proteomes" id="UP001610334">
    <property type="component" value="Unassembled WGS sequence"/>
</dbReference>
<accession>A0ABR4HNS4</accession>
<keyword evidence="1" id="KW-1133">Transmembrane helix</keyword>
<keyword evidence="1" id="KW-0812">Transmembrane</keyword>
<proteinExistence type="predicted"/>
<evidence type="ECO:0000256" key="1">
    <source>
        <dbReference type="SAM" id="Phobius"/>
    </source>
</evidence>
<evidence type="ECO:0000313" key="2">
    <source>
        <dbReference type="EMBL" id="KAL2817130.1"/>
    </source>
</evidence>
<keyword evidence="3" id="KW-1185">Reference proteome</keyword>
<dbReference type="EMBL" id="JBFXLT010000019">
    <property type="protein sequence ID" value="KAL2817130.1"/>
    <property type="molecule type" value="Genomic_DNA"/>
</dbReference>
<sequence length="503" mass="57114">MSALGVRRAVGFPRRQIPHLMRRLRQVQIHRHLLRIALSLVLLPLDNTILFLAVILSYLSSWFPRPGSRNRQQILQDERFYPKTILVTGIDTPYGLRVARCCYFEGHRVIGANITNSPVTSGEGMSRAVSAYYRLRKARYVSNLLNVVQREKVDIWIPCSQDASAADDAIAKQAIERRTGCKCITLDSGLLSQWRPQESFRKYLEENSLPVVENHQVHSRDSIHRILHRSPTKVYHIRKTAAALRQDTVIVLPKRTLSSTYTQVSEIQVSKDSPWVMQQQPRLGEFIAELLLISGLVGAITIRPANQVSDWGCSPLNEGLATAIHKLMERFAFTGGPQATGHLSVRLMVDEELNMNYVRYAVHITGCTQGAAAITHLLQETPAHTLVSGYLAALSEYNAGSNTSPEALPSHLRTSISKKQYQRPSLYQILKSYDVRRVLPALYPVAQKIDWALEEADKVVAFWRNWRFSMDDPLPWWWHNHVFQPLRGLSLILDSKASTSKYH</sequence>